<organism evidence="1 2">
    <name type="scientific">Shewanella dokdonensis</name>
    <dbReference type="NCBI Taxonomy" id="712036"/>
    <lineage>
        <taxon>Bacteria</taxon>
        <taxon>Pseudomonadati</taxon>
        <taxon>Pseudomonadota</taxon>
        <taxon>Gammaproteobacteria</taxon>
        <taxon>Alteromonadales</taxon>
        <taxon>Shewanellaceae</taxon>
        <taxon>Shewanella</taxon>
    </lineage>
</organism>
<dbReference type="SUPFAM" id="SSF53474">
    <property type="entry name" value="alpha/beta-Hydrolases"/>
    <property type="match status" value="1"/>
</dbReference>
<accession>A0ABX8DBY0</accession>
<protein>
    <recommendedName>
        <fullName evidence="3">Peptidase S10</fullName>
    </recommendedName>
</protein>
<dbReference type="Proteomes" id="UP000676428">
    <property type="component" value="Chromosome"/>
</dbReference>
<proteinExistence type="predicted"/>
<dbReference type="InterPro" id="IPR001563">
    <property type="entry name" value="Peptidase_S10"/>
</dbReference>
<dbReference type="Gene3D" id="3.40.50.1820">
    <property type="entry name" value="alpha/beta hydrolase"/>
    <property type="match status" value="1"/>
</dbReference>
<reference evidence="1 2" key="1">
    <citation type="journal article" date="2012" name="Int. J. Syst. Evol. Microbiol.">
        <title>Shewanella dokdonensis sp. nov., isolated from seawater.</title>
        <authorList>
            <person name="Sung H.R."/>
            <person name="Yoon J.H."/>
            <person name="Ghim S.Y."/>
        </authorList>
    </citation>
    <scope>NUCLEOTIDE SEQUENCE [LARGE SCALE GENOMIC DNA]</scope>
    <source>
        <strain evidence="1 2">DSM 23626</strain>
    </source>
</reference>
<dbReference type="InterPro" id="IPR029058">
    <property type="entry name" value="AB_hydrolase_fold"/>
</dbReference>
<gene>
    <name evidence="1" type="ORF">KHX94_12800</name>
</gene>
<evidence type="ECO:0008006" key="3">
    <source>
        <dbReference type="Google" id="ProtNLM"/>
    </source>
</evidence>
<dbReference type="EMBL" id="CP074572">
    <property type="protein sequence ID" value="QVK22290.1"/>
    <property type="molecule type" value="Genomic_DNA"/>
</dbReference>
<sequence length="257" mass="27667">MGPKLKARDAQGEEHLQDNPETLLAVADLVFIDPPGTGFSESPQDEQAQAAYWSTAGDAKAVNQFMHQWLAQHQRQDAKVFIAGESYGGYRLATLAGQLDDLNMGGLLLVSPLLDGSAAEDAKGNDLPFVMALPSLAVAAATQGKGAYSKMPVAELFQQAKQFAITQYAPALMLGNAIPAEQATQLAQALARYTGLAASTWLQHNLRISAEDFRNMLLAEDNQVFGRLDSRVLAAKPTPKKIVLPPLMIPRWGLKVA</sequence>
<dbReference type="InterPro" id="IPR018202">
    <property type="entry name" value="Ser_caboxypep_ser_AS"/>
</dbReference>
<name>A0ABX8DBY0_9GAMM</name>
<dbReference type="PROSITE" id="PS00131">
    <property type="entry name" value="CARBOXYPEPT_SER_SER"/>
    <property type="match status" value="1"/>
</dbReference>
<evidence type="ECO:0000313" key="1">
    <source>
        <dbReference type="EMBL" id="QVK22290.1"/>
    </source>
</evidence>
<evidence type="ECO:0000313" key="2">
    <source>
        <dbReference type="Proteomes" id="UP000676428"/>
    </source>
</evidence>
<dbReference type="Pfam" id="PF00450">
    <property type="entry name" value="Peptidase_S10"/>
    <property type="match status" value="1"/>
</dbReference>
<dbReference type="RefSeq" id="WP_213680946.1">
    <property type="nucleotide sequence ID" value="NZ_CP074572.1"/>
</dbReference>
<keyword evidence="2" id="KW-1185">Reference proteome</keyword>